<evidence type="ECO:0000256" key="1">
    <source>
        <dbReference type="SAM" id="MobiDB-lite"/>
    </source>
</evidence>
<reference evidence="2 3" key="1">
    <citation type="submission" date="2017-03" db="EMBL/GenBank/DDBJ databases">
        <title>Genome of the blue death feigning beetle - Asbolus verrucosus.</title>
        <authorList>
            <person name="Rider S.D."/>
        </authorList>
    </citation>
    <scope>NUCLEOTIDE SEQUENCE [LARGE SCALE GENOMIC DNA]</scope>
    <source>
        <strain evidence="2">Butters</strain>
        <tissue evidence="2">Head and leg muscle</tissue>
    </source>
</reference>
<dbReference type="Proteomes" id="UP000292052">
    <property type="component" value="Unassembled WGS sequence"/>
</dbReference>
<evidence type="ECO:0000313" key="2">
    <source>
        <dbReference type="EMBL" id="RZC40890.1"/>
    </source>
</evidence>
<sequence length="36" mass="4103">MEINPQNKKDIGRGSHLHNLMNSRGVFPKHTIPTFS</sequence>
<gene>
    <name evidence="2" type="ORF">BDFB_009349</name>
</gene>
<protein>
    <submittedName>
        <fullName evidence="2">Uncharacterized protein</fullName>
    </submittedName>
</protein>
<dbReference type="EMBL" id="QDEB01022113">
    <property type="protein sequence ID" value="RZC40890.1"/>
    <property type="molecule type" value="Genomic_DNA"/>
</dbReference>
<keyword evidence="3" id="KW-1185">Reference proteome</keyword>
<organism evidence="2 3">
    <name type="scientific">Asbolus verrucosus</name>
    <name type="common">Desert ironclad beetle</name>
    <dbReference type="NCBI Taxonomy" id="1661398"/>
    <lineage>
        <taxon>Eukaryota</taxon>
        <taxon>Metazoa</taxon>
        <taxon>Ecdysozoa</taxon>
        <taxon>Arthropoda</taxon>
        <taxon>Hexapoda</taxon>
        <taxon>Insecta</taxon>
        <taxon>Pterygota</taxon>
        <taxon>Neoptera</taxon>
        <taxon>Endopterygota</taxon>
        <taxon>Coleoptera</taxon>
        <taxon>Polyphaga</taxon>
        <taxon>Cucujiformia</taxon>
        <taxon>Tenebrionidae</taxon>
        <taxon>Pimeliinae</taxon>
        <taxon>Asbolus</taxon>
    </lineage>
</organism>
<proteinExistence type="predicted"/>
<feature type="region of interest" description="Disordered" evidence="1">
    <location>
        <begin position="1"/>
        <end position="36"/>
    </location>
</feature>
<dbReference type="AlphaFoldDB" id="A0A482W6S7"/>
<accession>A0A482W6S7</accession>
<evidence type="ECO:0000313" key="3">
    <source>
        <dbReference type="Proteomes" id="UP000292052"/>
    </source>
</evidence>
<name>A0A482W6S7_ASBVE</name>
<comment type="caution">
    <text evidence="2">The sequence shown here is derived from an EMBL/GenBank/DDBJ whole genome shotgun (WGS) entry which is preliminary data.</text>
</comment>